<accession>A0ABM0K5E9</accession>
<organism evidence="3 4">
    <name type="scientific">Aplysia californica</name>
    <name type="common">California sea hare</name>
    <dbReference type="NCBI Taxonomy" id="6500"/>
    <lineage>
        <taxon>Eukaryota</taxon>
        <taxon>Metazoa</taxon>
        <taxon>Spiralia</taxon>
        <taxon>Lophotrochozoa</taxon>
        <taxon>Mollusca</taxon>
        <taxon>Gastropoda</taxon>
        <taxon>Heterobranchia</taxon>
        <taxon>Euthyneura</taxon>
        <taxon>Tectipleura</taxon>
        <taxon>Aplysiida</taxon>
        <taxon>Aplysioidea</taxon>
        <taxon>Aplysiidae</taxon>
        <taxon>Aplysia</taxon>
    </lineage>
</organism>
<feature type="region of interest" description="Disordered" evidence="1">
    <location>
        <begin position="371"/>
        <end position="394"/>
    </location>
</feature>
<reference evidence="4" key="1">
    <citation type="submission" date="2025-08" db="UniProtKB">
        <authorList>
            <consortium name="RefSeq"/>
        </authorList>
    </citation>
    <scope>IDENTIFICATION</scope>
</reference>
<sequence length="435" mass="49499">MSTHDCCWAALSNIIVLEKIFKNLNARELNGCSRVCKLWRDEAVKAKCSRRQMRWHSFFCEHNTADEEWWSSVNSYFLDCPIEPRAVMMFCTEFLWSCVMQPPKLKKKKRRKSVDLMDFYRFSLPKNCSVHITVTDGIIATDESMKTQEYEDRERVMSLVMFGDYAGVELVPFSCKHAECQVMQNHWAGSSSAVPAPLQKLKKKEVKMINLYCPVSGIDQEIGYSFFRMFDRPLIAGGYVNEKFVKDASGKFNSSSCDITMSGVAICGEDVQVASVLIRDEVETEPEVDAVIKQLTQYDFPLDSSLGLMYACVGRGTHVYNGAENVESKIFRKYFPNTPLLGFFGNGEIGCSYSPVDPLHMPWKRKSVVLSESGDGGGAEGEEDVEEDSVLSNAQLKRQMEEMRRKDIEYRLKHPPKLLHAYTTVMCLVSLPKPR</sequence>
<evidence type="ECO:0000313" key="4">
    <source>
        <dbReference type="RefSeq" id="XP_005109159.1"/>
    </source>
</evidence>
<dbReference type="GeneID" id="101854445"/>
<dbReference type="InterPro" id="IPR001810">
    <property type="entry name" value="F-box_dom"/>
</dbReference>
<dbReference type="SUPFAM" id="SSF81383">
    <property type="entry name" value="F-box domain"/>
    <property type="match status" value="1"/>
</dbReference>
<dbReference type="PANTHER" id="PTHR14939:SF5">
    <property type="entry name" value="F-BOX ONLY PROTEIN 22"/>
    <property type="match status" value="1"/>
</dbReference>
<dbReference type="SMART" id="SM01204">
    <property type="entry name" value="FIST_C"/>
    <property type="match status" value="1"/>
</dbReference>
<proteinExistence type="predicted"/>
<name>A0ABM0K5E9_APLCA</name>
<dbReference type="Gene3D" id="1.20.1280.50">
    <property type="match status" value="1"/>
</dbReference>
<dbReference type="Proteomes" id="UP000694888">
    <property type="component" value="Unplaced"/>
</dbReference>
<evidence type="ECO:0000313" key="3">
    <source>
        <dbReference type="Proteomes" id="UP000694888"/>
    </source>
</evidence>
<evidence type="ECO:0000256" key="1">
    <source>
        <dbReference type="SAM" id="MobiDB-lite"/>
    </source>
</evidence>
<dbReference type="Pfam" id="PF10442">
    <property type="entry name" value="FIST_C"/>
    <property type="match status" value="1"/>
</dbReference>
<dbReference type="InterPro" id="IPR019494">
    <property type="entry name" value="FIST_C"/>
</dbReference>
<feature type="domain" description="FIST C-domain" evidence="2">
    <location>
        <begin position="208"/>
        <end position="352"/>
    </location>
</feature>
<dbReference type="PANTHER" id="PTHR14939">
    <property type="entry name" value="F-BOX ONLY PROTEIN 22"/>
    <property type="match status" value="1"/>
</dbReference>
<protein>
    <submittedName>
        <fullName evidence="4">F-box only protein 22</fullName>
    </submittedName>
</protein>
<dbReference type="Pfam" id="PF00646">
    <property type="entry name" value="F-box"/>
    <property type="match status" value="1"/>
</dbReference>
<dbReference type="RefSeq" id="XP_005109159.1">
    <property type="nucleotide sequence ID" value="XM_005109102.3"/>
</dbReference>
<keyword evidence="3" id="KW-1185">Reference proteome</keyword>
<dbReference type="InterPro" id="IPR036047">
    <property type="entry name" value="F-box-like_dom_sf"/>
</dbReference>
<gene>
    <name evidence="4" type="primary">LOC101854445</name>
</gene>
<evidence type="ECO:0000259" key="2">
    <source>
        <dbReference type="SMART" id="SM01204"/>
    </source>
</evidence>
<feature type="compositionally biased region" description="Acidic residues" evidence="1">
    <location>
        <begin position="380"/>
        <end position="389"/>
    </location>
</feature>